<dbReference type="Proteomes" id="UP001344251">
    <property type="component" value="Chromosome"/>
</dbReference>
<dbReference type="GO" id="GO:0005524">
    <property type="term" value="F:ATP binding"/>
    <property type="evidence" value="ECO:0007669"/>
    <property type="project" value="UniProtKB-KW"/>
</dbReference>
<dbReference type="SUPFAM" id="SSF55874">
    <property type="entry name" value="ATPase domain of HSP90 chaperone/DNA topoisomerase II/histidine kinase"/>
    <property type="match status" value="1"/>
</dbReference>
<reference evidence="2 3" key="1">
    <citation type="submission" date="2022-10" db="EMBL/GenBank/DDBJ databases">
        <title>The complete genomes of actinobacterial strains from the NBC collection.</title>
        <authorList>
            <person name="Joergensen T.S."/>
            <person name="Alvarez Arevalo M."/>
            <person name="Sterndorff E.B."/>
            <person name="Faurdal D."/>
            <person name="Vuksanovic O."/>
            <person name="Mourched A.-S."/>
            <person name="Charusanti P."/>
            <person name="Shaw S."/>
            <person name="Blin K."/>
            <person name="Weber T."/>
        </authorList>
    </citation>
    <scope>NUCLEOTIDE SEQUENCE [LARGE SCALE GENOMIC DNA]</scope>
    <source>
        <strain evidence="2 3">NBC 01774</strain>
    </source>
</reference>
<accession>A0ABZ1F8H0</accession>
<evidence type="ECO:0000313" key="3">
    <source>
        <dbReference type="Proteomes" id="UP001344251"/>
    </source>
</evidence>
<dbReference type="PANTHER" id="PTHR35526:SF3">
    <property type="entry name" value="ANTI-SIGMA-F FACTOR RSBW"/>
    <property type="match status" value="1"/>
</dbReference>
<keyword evidence="2" id="KW-0547">Nucleotide-binding</keyword>
<evidence type="ECO:0000313" key="2">
    <source>
        <dbReference type="EMBL" id="WSB66613.1"/>
    </source>
</evidence>
<proteinExistence type="predicted"/>
<evidence type="ECO:0000256" key="1">
    <source>
        <dbReference type="SAM" id="MobiDB-lite"/>
    </source>
</evidence>
<keyword evidence="2" id="KW-0067">ATP-binding</keyword>
<feature type="region of interest" description="Disordered" evidence="1">
    <location>
        <begin position="35"/>
        <end position="60"/>
    </location>
</feature>
<dbReference type="InterPro" id="IPR036890">
    <property type="entry name" value="HATPase_C_sf"/>
</dbReference>
<protein>
    <submittedName>
        <fullName evidence="2">ATP-binding protein</fullName>
    </submittedName>
</protein>
<dbReference type="RefSeq" id="WP_326615733.1">
    <property type="nucleotide sequence ID" value="NZ_CP109106.1"/>
</dbReference>
<name>A0ABZ1F8H0_9ACTN</name>
<organism evidence="2 3">
    <name type="scientific">Streptomyces decoyicus</name>
    <dbReference type="NCBI Taxonomy" id="249567"/>
    <lineage>
        <taxon>Bacteria</taxon>
        <taxon>Bacillati</taxon>
        <taxon>Actinomycetota</taxon>
        <taxon>Actinomycetes</taxon>
        <taxon>Kitasatosporales</taxon>
        <taxon>Streptomycetaceae</taxon>
        <taxon>Streptomyces</taxon>
    </lineage>
</organism>
<gene>
    <name evidence="2" type="ORF">OG863_00630</name>
</gene>
<keyword evidence="3" id="KW-1185">Reference proteome</keyword>
<dbReference type="CDD" id="cd16936">
    <property type="entry name" value="HATPase_RsbW-like"/>
    <property type="match status" value="1"/>
</dbReference>
<dbReference type="Gene3D" id="3.30.565.10">
    <property type="entry name" value="Histidine kinase-like ATPase, C-terminal domain"/>
    <property type="match status" value="1"/>
</dbReference>
<dbReference type="EMBL" id="CP109106">
    <property type="protein sequence ID" value="WSB66613.1"/>
    <property type="molecule type" value="Genomic_DNA"/>
</dbReference>
<dbReference type="InterPro" id="IPR050267">
    <property type="entry name" value="Anti-sigma-factor_SerPK"/>
</dbReference>
<sequence length="96" mass="10465">MSELVANAIRHTRAAEGQRIWLALHLLPNELICAATDPSPRPPELLSPDATADRGRGPHVVDNLSSSWGWSPTPPHGKVVWSTLPLHGTPRSQHET</sequence>
<dbReference type="PANTHER" id="PTHR35526">
    <property type="entry name" value="ANTI-SIGMA-F FACTOR RSBW-RELATED"/>
    <property type="match status" value="1"/>
</dbReference>